<evidence type="ECO:0000313" key="2">
    <source>
        <dbReference type="Proteomes" id="UP001152803"/>
    </source>
</evidence>
<proteinExistence type="predicted"/>
<organism evidence="1 2">
    <name type="scientific">Conger conger</name>
    <name type="common">Conger eel</name>
    <name type="synonym">Muraena conger</name>
    <dbReference type="NCBI Taxonomy" id="82655"/>
    <lineage>
        <taxon>Eukaryota</taxon>
        <taxon>Metazoa</taxon>
        <taxon>Chordata</taxon>
        <taxon>Craniata</taxon>
        <taxon>Vertebrata</taxon>
        <taxon>Euteleostomi</taxon>
        <taxon>Actinopterygii</taxon>
        <taxon>Neopterygii</taxon>
        <taxon>Teleostei</taxon>
        <taxon>Anguilliformes</taxon>
        <taxon>Congridae</taxon>
        <taxon>Conger</taxon>
    </lineage>
</organism>
<name>A0A9Q1DRX2_CONCO</name>
<protein>
    <submittedName>
        <fullName evidence="1">Uncharacterized protein</fullName>
    </submittedName>
</protein>
<accession>A0A9Q1DRX2</accession>
<reference evidence="1" key="1">
    <citation type="journal article" date="2023" name="Science">
        <title>Genome structures resolve the early diversification of teleost fishes.</title>
        <authorList>
            <person name="Parey E."/>
            <person name="Louis A."/>
            <person name="Montfort J."/>
            <person name="Bouchez O."/>
            <person name="Roques C."/>
            <person name="Iampietro C."/>
            <person name="Lluch J."/>
            <person name="Castinel A."/>
            <person name="Donnadieu C."/>
            <person name="Desvignes T."/>
            <person name="Floi Bucao C."/>
            <person name="Jouanno E."/>
            <person name="Wen M."/>
            <person name="Mejri S."/>
            <person name="Dirks R."/>
            <person name="Jansen H."/>
            <person name="Henkel C."/>
            <person name="Chen W.J."/>
            <person name="Zahm M."/>
            <person name="Cabau C."/>
            <person name="Klopp C."/>
            <person name="Thompson A.W."/>
            <person name="Robinson-Rechavi M."/>
            <person name="Braasch I."/>
            <person name="Lecointre G."/>
            <person name="Bobe J."/>
            <person name="Postlethwait J.H."/>
            <person name="Berthelot C."/>
            <person name="Roest Crollius H."/>
            <person name="Guiguen Y."/>
        </authorList>
    </citation>
    <scope>NUCLEOTIDE SEQUENCE</scope>
    <source>
        <strain evidence="1">Concon-B</strain>
    </source>
</reference>
<keyword evidence="2" id="KW-1185">Reference proteome</keyword>
<gene>
    <name evidence="1" type="ORF">COCON_G00063520</name>
</gene>
<sequence>MSLFVLIPWSHLSEGTHLWYRPLNGQLGGLHERWSQTFGPHCIYFFGFRNQRSGSAQVSYLSYKAPLKLFARGIA</sequence>
<dbReference type="AlphaFoldDB" id="A0A9Q1DRX2"/>
<dbReference type="EMBL" id="JAFJMO010000004">
    <property type="protein sequence ID" value="KAJ8279286.1"/>
    <property type="molecule type" value="Genomic_DNA"/>
</dbReference>
<comment type="caution">
    <text evidence="1">The sequence shown here is derived from an EMBL/GenBank/DDBJ whole genome shotgun (WGS) entry which is preliminary data.</text>
</comment>
<dbReference type="Proteomes" id="UP001152803">
    <property type="component" value="Unassembled WGS sequence"/>
</dbReference>
<evidence type="ECO:0000313" key="1">
    <source>
        <dbReference type="EMBL" id="KAJ8279286.1"/>
    </source>
</evidence>